<dbReference type="Proteomes" id="UP000244336">
    <property type="component" value="Chromosome 2"/>
</dbReference>
<evidence type="ECO:0000313" key="1">
    <source>
        <dbReference type="EMBL" id="PUZ68965.1"/>
    </source>
</evidence>
<keyword evidence="2" id="KW-1185">Reference proteome</keyword>
<dbReference type="EMBL" id="CM009750">
    <property type="protein sequence ID" value="PUZ68965.1"/>
    <property type="molecule type" value="Genomic_DNA"/>
</dbReference>
<name>A0A2T7EMA6_9POAL</name>
<protein>
    <submittedName>
        <fullName evidence="1">Uncharacterized protein</fullName>
    </submittedName>
</protein>
<dbReference type="AlphaFoldDB" id="A0A2T7EMA6"/>
<accession>A0A2T7EMA6</accession>
<dbReference type="Gramene" id="PUZ68965">
    <property type="protein sequence ID" value="PUZ68965"/>
    <property type="gene ID" value="GQ55_2G070700"/>
</dbReference>
<gene>
    <name evidence="1" type="ORF">GQ55_2G070700</name>
</gene>
<organism evidence="1 2">
    <name type="scientific">Panicum hallii var. hallii</name>
    <dbReference type="NCBI Taxonomy" id="1504633"/>
    <lineage>
        <taxon>Eukaryota</taxon>
        <taxon>Viridiplantae</taxon>
        <taxon>Streptophyta</taxon>
        <taxon>Embryophyta</taxon>
        <taxon>Tracheophyta</taxon>
        <taxon>Spermatophyta</taxon>
        <taxon>Magnoliopsida</taxon>
        <taxon>Liliopsida</taxon>
        <taxon>Poales</taxon>
        <taxon>Poaceae</taxon>
        <taxon>PACMAD clade</taxon>
        <taxon>Panicoideae</taxon>
        <taxon>Panicodae</taxon>
        <taxon>Paniceae</taxon>
        <taxon>Panicinae</taxon>
        <taxon>Panicum</taxon>
        <taxon>Panicum sect. Panicum</taxon>
    </lineage>
</organism>
<proteinExistence type="predicted"/>
<sequence length="54" mass="5836">MIGGKTDASFLGDLRSSIKIAASSTPASTSFCPWFGKLIITWSEKVSEVPQVCW</sequence>
<evidence type="ECO:0000313" key="2">
    <source>
        <dbReference type="Proteomes" id="UP000244336"/>
    </source>
</evidence>
<reference evidence="1 2" key="1">
    <citation type="submission" date="2018-04" db="EMBL/GenBank/DDBJ databases">
        <title>WGS assembly of Panicum hallii var. hallii HAL2.</title>
        <authorList>
            <person name="Lovell J."/>
            <person name="Jenkins J."/>
            <person name="Lowry D."/>
            <person name="Mamidi S."/>
            <person name="Sreedasyam A."/>
            <person name="Weng X."/>
            <person name="Barry K."/>
            <person name="Bonette J."/>
            <person name="Campitelli B."/>
            <person name="Daum C."/>
            <person name="Gordon S."/>
            <person name="Gould B."/>
            <person name="Lipzen A."/>
            <person name="MacQueen A."/>
            <person name="Palacio-Mejia J."/>
            <person name="Plott C."/>
            <person name="Shakirov E."/>
            <person name="Shu S."/>
            <person name="Yoshinaga Y."/>
            <person name="Zane M."/>
            <person name="Rokhsar D."/>
            <person name="Grimwood J."/>
            <person name="Schmutz J."/>
            <person name="Juenger T."/>
        </authorList>
    </citation>
    <scope>NUCLEOTIDE SEQUENCE [LARGE SCALE GENOMIC DNA]</scope>
    <source>
        <strain evidence="2">cv. HAL2</strain>
    </source>
</reference>